<sequence>MQASPHSAALTLLAEPDWRARQSAHEARVRAWTDPHQARQARGEKHPVEDFLFEYYRFRPSWLRRWHPGPDVVLLGESAREFLRWPEYHESDGGIALNVAAFEAKRRDSLVWLLGLLRATAERPPMFACFGLHEWAMVYRQTPDEVRHNAWPLRFPPDELARIVEAQPVRCSHFDAFRFFTPPARPLNRLQPERSTVTQLEQRGCLHANMDLYKWAFKLAPFTPAELTADCFALARDIREVDMRASPYDLARLGYPPIGIETPEGRATYETHQRAFADRSQPLRARLIALCARLLAP</sequence>
<dbReference type="STRING" id="1838286.Verru16b_01023"/>
<evidence type="ECO:0000313" key="2">
    <source>
        <dbReference type="Proteomes" id="UP000095228"/>
    </source>
</evidence>
<dbReference type="EMBL" id="CP016094">
    <property type="protein sequence ID" value="AOS43963.1"/>
    <property type="molecule type" value="Genomic_DNA"/>
</dbReference>
<dbReference type="RefSeq" id="WP_069961268.1">
    <property type="nucleotide sequence ID" value="NZ_CP016094.1"/>
</dbReference>
<dbReference type="OrthoDB" id="9790578at2"/>
<name>A0A1D8AST8_9BACT</name>
<protein>
    <recommendedName>
        <fullName evidence="3">3-methyladenine DNA glycosylase</fullName>
    </recommendedName>
</protein>
<evidence type="ECO:0000313" key="1">
    <source>
        <dbReference type="EMBL" id="AOS43963.1"/>
    </source>
</evidence>
<dbReference type="Proteomes" id="UP000095228">
    <property type="component" value="Chromosome"/>
</dbReference>
<evidence type="ECO:0008006" key="3">
    <source>
        <dbReference type="Google" id="ProtNLM"/>
    </source>
</evidence>
<accession>A0A1D8AST8</accession>
<reference evidence="1 2" key="1">
    <citation type="submission" date="2016-06" db="EMBL/GenBank/DDBJ databases">
        <title>Three novel species with peptidoglycan cell walls form the new genus Lacunisphaera gen. nov. in the family Opitutaceae of the verrucomicrobial subdivision 4.</title>
        <authorList>
            <person name="Rast P."/>
            <person name="Gloeckner I."/>
            <person name="Jogler M."/>
            <person name="Boedeker C."/>
            <person name="Jeske O."/>
            <person name="Wiegand S."/>
            <person name="Reinhardt R."/>
            <person name="Schumann P."/>
            <person name="Rohde M."/>
            <person name="Spring S."/>
            <person name="Gloeckner F.O."/>
            <person name="Jogler C."/>
        </authorList>
    </citation>
    <scope>NUCLEOTIDE SEQUENCE [LARGE SCALE GENOMIC DNA]</scope>
    <source>
        <strain evidence="1 2">IG16b</strain>
    </source>
</reference>
<dbReference type="KEGG" id="obg:Verru16b_01023"/>
<dbReference type="PATRIC" id="fig|1838286.3.peg.1026"/>
<keyword evidence="2" id="KW-1185">Reference proteome</keyword>
<gene>
    <name evidence="1" type="ORF">Verru16b_01023</name>
</gene>
<proteinExistence type="predicted"/>
<organism evidence="1 2">
    <name type="scientific">Lacunisphaera limnophila</name>
    <dbReference type="NCBI Taxonomy" id="1838286"/>
    <lineage>
        <taxon>Bacteria</taxon>
        <taxon>Pseudomonadati</taxon>
        <taxon>Verrucomicrobiota</taxon>
        <taxon>Opitutia</taxon>
        <taxon>Opitutales</taxon>
        <taxon>Opitutaceae</taxon>
        <taxon>Lacunisphaera</taxon>
    </lineage>
</organism>
<dbReference type="AlphaFoldDB" id="A0A1D8AST8"/>